<sequence>MSDLEAYRAGARAFLEAMAPTYGRDARAGNSVEQDLALGRKYQALKYEAGFAGINWPREIGGQGLGHLEKITFDAEEMRFGMPTAFFSISLGMPVPILIRYGMGENREHSAWVKERVVKALRGEEIWCQLFSEPAGGSDLAGLRTRAEPDGNGWRMNGQKIWTSWAQYSDYGVIVVRTDPSVEKHKGLTYFWVDMKAKGVEVRPIKLAGGDNHVNEVFFDDVRLEDSQRMSPVGGGFGVALATLMIERYTATDSAGFGPHLDRFVKLAHEVEINGRPAIEDARVRSQIARNHAMRAGLDSITSRAFQMMMAGMEPGPEGSLQKLVSVRSRQKLSELALDLQGSAGLAFDPHGSVKDNWGASWLNAPTGRIAGGSDEVLLNTIAERVLGLPQDHRPDKGVPFNKIPA</sequence>
<dbReference type="InterPro" id="IPR052161">
    <property type="entry name" value="Mycobact_Acyl-CoA_DH"/>
</dbReference>
<dbReference type="InterPro" id="IPR013786">
    <property type="entry name" value="AcylCoA_DH/ox_N"/>
</dbReference>
<accession>A0A2N0H5U3</accession>
<evidence type="ECO:0000256" key="1">
    <source>
        <dbReference type="ARBA" id="ARBA00001974"/>
    </source>
</evidence>
<evidence type="ECO:0000313" key="11">
    <source>
        <dbReference type="Proteomes" id="UP000232587"/>
    </source>
</evidence>
<dbReference type="RefSeq" id="WP_100867184.1">
    <property type="nucleotide sequence ID" value="NZ_PHUF01000004.1"/>
</dbReference>
<dbReference type="PANTHER" id="PTHR43292:SF4">
    <property type="entry name" value="ACYL-COA DEHYDROGENASE FADE34"/>
    <property type="match status" value="1"/>
</dbReference>
<feature type="domain" description="Acyl-CoA dehydrogenase/oxidase N-terminal" evidence="9">
    <location>
        <begin position="3"/>
        <end position="108"/>
    </location>
</feature>
<evidence type="ECO:0000313" key="10">
    <source>
        <dbReference type="EMBL" id="PKB14331.1"/>
    </source>
</evidence>
<dbReference type="Proteomes" id="UP000232587">
    <property type="component" value="Unassembled WGS sequence"/>
</dbReference>
<comment type="similarity">
    <text evidence="2 6">Belongs to the acyl-CoA dehydrogenase family.</text>
</comment>
<dbReference type="Pfam" id="PF02770">
    <property type="entry name" value="Acyl-CoA_dh_M"/>
    <property type="match status" value="1"/>
</dbReference>
<dbReference type="InterPro" id="IPR009100">
    <property type="entry name" value="AcylCoA_DH/oxidase_NM_dom_sf"/>
</dbReference>
<comment type="cofactor">
    <cofactor evidence="1 6">
        <name>FAD</name>
        <dbReference type="ChEBI" id="CHEBI:57692"/>
    </cofactor>
</comment>
<dbReference type="Gene3D" id="1.20.140.10">
    <property type="entry name" value="Butyryl-CoA Dehydrogenase, subunit A, domain 3"/>
    <property type="match status" value="1"/>
</dbReference>
<feature type="domain" description="Acyl-CoA oxidase/dehydrogenase middle" evidence="8">
    <location>
        <begin position="128"/>
        <end position="222"/>
    </location>
</feature>
<dbReference type="InterPro" id="IPR006091">
    <property type="entry name" value="Acyl-CoA_Oxase/DH_mid-dom"/>
</dbReference>
<feature type="domain" description="Acyl-CoA dehydrogenase/oxidase C-terminal" evidence="7">
    <location>
        <begin position="234"/>
        <end position="387"/>
    </location>
</feature>
<evidence type="ECO:0000259" key="9">
    <source>
        <dbReference type="Pfam" id="PF02771"/>
    </source>
</evidence>
<evidence type="ECO:0000259" key="7">
    <source>
        <dbReference type="Pfam" id="PF00441"/>
    </source>
</evidence>
<dbReference type="EMBL" id="PHUF01000004">
    <property type="protein sequence ID" value="PKB14331.1"/>
    <property type="molecule type" value="Genomic_DNA"/>
</dbReference>
<dbReference type="GO" id="GO:0005886">
    <property type="term" value="C:plasma membrane"/>
    <property type="evidence" value="ECO:0007669"/>
    <property type="project" value="TreeGrafter"/>
</dbReference>
<name>A0A2N0H5U3_9SPHN</name>
<evidence type="ECO:0000256" key="6">
    <source>
        <dbReference type="RuleBase" id="RU362125"/>
    </source>
</evidence>
<keyword evidence="11" id="KW-1185">Reference proteome</keyword>
<keyword evidence="3 6" id="KW-0285">Flavoprotein</keyword>
<dbReference type="InterPro" id="IPR009075">
    <property type="entry name" value="AcylCo_DH/oxidase_C"/>
</dbReference>
<dbReference type="GO" id="GO:0016627">
    <property type="term" value="F:oxidoreductase activity, acting on the CH-CH group of donors"/>
    <property type="evidence" value="ECO:0007669"/>
    <property type="project" value="InterPro"/>
</dbReference>
<dbReference type="InterPro" id="IPR036250">
    <property type="entry name" value="AcylCo_DH-like_C"/>
</dbReference>
<protein>
    <submittedName>
        <fullName evidence="10">Alkylation response protein AidB-like acyl-CoA dehydrogenase</fullName>
    </submittedName>
</protein>
<dbReference type="Gene3D" id="2.40.110.10">
    <property type="entry name" value="Butyryl-CoA Dehydrogenase, subunit A, domain 2"/>
    <property type="match status" value="1"/>
</dbReference>
<dbReference type="Gene3D" id="1.10.540.10">
    <property type="entry name" value="Acyl-CoA dehydrogenase/oxidase, N-terminal domain"/>
    <property type="match status" value="1"/>
</dbReference>
<evidence type="ECO:0000256" key="4">
    <source>
        <dbReference type="ARBA" id="ARBA00022827"/>
    </source>
</evidence>
<dbReference type="GO" id="GO:0050660">
    <property type="term" value="F:flavin adenine dinucleotide binding"/>
    <property type="evidence" value="ECO:0007669"/>
    <property type="project" value="InterPro"/>
</dbReference>
<reference evidence="10 11" key="1">
    <citation type="submission" date="2017-11" db="EMBL/GenBank/DDBJ databases">
        <title>Genomic Encyclopedia of Type Strains, Phase III (KMG-III): the genomes of soil and plant-associated and newly described type strains.</title>
        <authorList>
            <person name="Whitman W."/>
        </authorList>
    </citation>
    <scope>NUCLEOTIDE SEQUENCE [LARGE SCALE GENOMIC DNA]</scope>
    <source>
        <strain evidence="10 11">CGMCC 1.12274</strain>
    </source>
</reference>
<dbReference type="InterPro" id="IPR037069">
    <property type="entry name" value="AcylCoA_DH/ox_N_sf"/>
</dbReference>
<dbReference type="Pfam" id="PF00441">
    <property type="entry name" value="Acyl-CoA_dh_1"/>
    <property type="match status" value="1"/>
</dbReference>
<evidence type="ECO:0000259" key="8">
    <source>
        <dbReference type="Pfam" id="PF02770"/>
    </source>
</evidence>
<dbReference type="FunFam" id="2.40.110.10:FF:000011">
    <property type="entry name" value="Acyl-CoA dehydrogenase FadE34"/>
    <property type="match status" value="1"/>
</dbReference>
<keyword evidence="5 6" id="KW-0560">Oxidoreductase</keyword>
<evidence type="ECO:0000256" key="3">
    <source>
        <dbReference type="ARBA" id="ARBA00022630"/>
    </source>
</evidence>
<evidence type="ECO:0000256" key="2">
    <source>
        <dbReference type="ARBA" id="ARBA00009347"/>
    </source>
</evidence>
<dbReference type="InterPro" id="IPR046373">
    <property type="entry name" value="Acyl-CoA_Oxase/DH_mid-dom_sf"/>
</dbReference>
<comment type="caution">
    <text evidence="10">The sequence shown here is derived from an EMBL/GenBank/DDBJ whole genome shotgun (WGS) entry which is preliminary data.</text>
</comment>
<gene>
    <name evidence="10" type="ORF">B0I00_1918</name>
</gene>
<organism evidence="10 11">
    <name type="scientific">Novosphingobium kunmingense</name>
    <dbReference type="NCBI Taxonomy" id="1211806"/>
    <lineage>
        <taxon>Bacteria</taxon>
        <taxon>Pseudomonadati</taxon>
        <taxon>Pseudomonadota</taxon>
        <taxon>Alphaproteobacteria</taxon>
        <taxon>Sphingomonadales</taxon>
        <taxon>Sphingomonadaceae</taxon>
        <taxon>Novosphingobium</taxon>
    </lineage>
</organism>
<dbReference type="OrthoDB" id="9780544at2"/>
<keyword evidence="4 6" id="KW-0274">FAD</keyword>
<evidence type="ECO:0000256" key="5">
    <source>
        <dbReference type="ARBA" id="ARBA00023002"/>
    </source>
</evidence>
<proteinExistence type="inferred from homology"/>
<dbReference type="PANTHER" id="PTHR43292">
    <property type="entry name" value="ACYL-COA DEHYDROGENASE"/>
    <property type="match status" value="1"/>
</dbReference>
<dbReference type="Pfam" id="PF02771">
    <property type="entry name" value="Acyl-CoA_dh_N"/>
    <property type="match status" value="1"/>
</dbReference>
<dbReference type="SUPFAM" id="SSF47203">
    <property type="entry name" value="Acyl-CoA dehydrogenase C-terminal domain-like"/>
    <property type="match status" value="1"/>
</dbReference>
<dbReference type="SUPFAM" id="SSF56645">
    <property type="entry name" value="Acyl-CoA dehydrogenase NM domain-like"/>
    <property type="match status" value="1"/>
</dbReference>
<dbReference type="AlphaFoldDB" id="A0A2N0H5U3"/>